<dbReference type="EMBL" id="CM042042">
    <property type="protein sequence ID" value="KAI3704699.1"/>
    <property type="molecule type" value="Genomic_DNA"/>
</dbReference>
<evidence type="ECO:0000313" key="1">
    <source>
        <dbReference type="EMBL" id="KAI3704699.1"/>
    </source>
</evidence>
<name>A0ACB9A3B3_9ASTR</name>
<protein>
    <submittedName>
        <fullName evidence="1">Uncharacterized protein</fullName>
    </submittedName>
</protein>
<dbReference type="Proteomes" id="UP001056120">
    <property type="component" value="Linkage Group LG25"/>
</dbReference>
<reference evidence="1 2" key="2">
    <citation type="journal article" date="2022" name="Mol. Ecol. Resour.">
        <title>The genomes of chicory, endive, great burdock and yacon provide insights into Asteraceae paleo-polyploidization history and plant inulin production.</title>
        <authorList>
            <person name="Fan W."/>
            <person name="Wang S."/>
            <person name="Wang H."/>
            <person name="Wang A."/>
            <person name="Jiang F."/>
            <person name="Liu H."/>
            <person name="Zhao H."/>
            <person name="Xu D."/>
            <person name="Zhang Y."/>
        </authorList>
    </citation>
    <scope>NUCLEOTIDE SEQUENCE [LARGE SCALE GENOMIC DNA]</scope>
    <source>
        <strain evidence="2">cv. Yunnan</strain>
        <tissue evidence="1">Leaves</tissue>
    </source>
</reference>
<gene>
    <name evidence="1" type="ORF">L1987_74926</name>
</gene>
<evidence type="ECO:0000313" key="2">
    <source>
        <dbReference type="Proteomes" id="UP001056120"/>
    </source>
</evidence>
<keyword evidence="2" id="KW-1185">Reference proteome</keyword>
<proteinExistence type="predicted"/>
<comment type="caution">
    <text evidence="1">The sequence shown here is derived from an EMBL/GenBank/DDBJ whole genome shotgun (WGS) entry which is preliminary data.</text>
</comment>
<sequence length="121" mass="14014">MMWVWFGLFRAVMVRSGVKIWLVTAMVEERDGVDVFGLVTVFEEEVLEGVGGEGKERRLGEKKEEGGVGGRWRWFLGRSWVTLRSLKEDMMWVWFGLFRAIMVRSGVKIWLVTAVVEERDG</sequence>
<reference evidence="2" key="1">
    <citation type="journal article" date="2022" name="Mol. Ecol. Resour.">
        <title>The genomes of chicory, endive, great burdock and yacon provide insights into Asteraceae palaeo-polyploidization history and plant inulin production.</title>
        <authorList>
            <person name="Fan W."/>
            <person name="Wang S."/>
            <person name="Wang H."/>
            <person name="Wang A."/>
            <person name="Jiang F."/>
            <person name="Liu H."/>
            <person name="Zhao H."/>
            <person name="Xu D."/>
            <person name="Zhang Y."/>
        </authorList>
    </citation>
    <scope>NUCLEOTIDE SEQUENCE [LARGE SCALE GENOMIC DNA]</scope>
    <source>
        <strain evidence="2">cv. Yunnan</strain>
    </source>
</reference>
<accession>A0ACB9A3B3</accession>
<organism evidence="1 2">
    <name type="scientific">Smallanthus sonchifolius</name>
    <dbReference type="NCBI Taxonomy" id="185202"/>
    <lineage>
        <taxon>Eukaryota</taxon>
        <taxon>Viridiplantae</taxon>
        <taxon>Streptophyta</taxon>
        <taxon>Embryophyta</taxon>
        <taxon>Tracheophyta</taxon>
        <taxon>Spermatophyta</taxon>
        <taxon>Magnoliopsida</taxon>
        <taxon>eudicotyledons</taxon>
        <taxon>Gunneridae</taxon>
        <taxon>Pentapetalae</taxon>
        <taxon>asterids</taxon>
        <taxon>campanulids</taxon>
        <taxon>Asterales</taxon>
        <taxon>Asteraceae</taxon>
        <taxon>Asteroideae</taxon>
        <taxon>Heliantheae alliance</taxon>
        <taxon>Millerieae</taxon>
        <taxon>Smallanthus</taxon>
    </lineage>
</organism>